<evidence type="ECO:0000256" key="1">
    <source>
        <dbReference type="ARBA" id="ARBA00023015"/>
    </source>
</evidence>
<evidence type="ECO:0000313" key="6">
    <source>
        <dbReference type="Proteomes" id="UP000249061"/>
    </source>
</evidence>
<dbReference type="Proteomes" id="UP000249061">
    <property type="component" value="Unassembled WGS sequence"/>
</dbReference>
<comment type="caution">
    <text evidence="5">The sequence shown here is derived from an EMBL/GenBank/DDBJ whole genome shotgun (WGS) entry which is preliminary data.</text>
</comment>
<dbReference type="InterPro" id="IPR009594">
    <property type="entry name" value="Tscrpt_reg_HTH_AraC_N"/>
</dbReference>
<dbReference type="Pfam" id="PF12833">
    <property type="entry name" value="HTH_18"/>
    <property type="match status" value="1"/>
</dbReference>
<dbReference type="GO" id="GO:0003700">
    <property type="term" value="F:DNA-binding transcription factor activity"/>
    <property type="evidence" value="ECO:0007669"/>
    <property type="project" value="InterPro"/>
</dbReference>
<dbReference type="PANTHER" id="PTHR43436:SF1">
    <property type="entry name" value="TRANSCRIPTIONAL REGULATORY PROTEIN"/>
    <property type="match status" value="1"/>
</dbReference>
<evidence type="ECO:0000313" key="5">
    <source>
        <dbReference type="EMBL" id="PZR04866.1"/>
    </source>
</evidence>
<reference evidence="5 6" key="1">
    <citation type="submission" date="2017-08" db="EMBL/GenBank/DDBJ databases">
        <title>Infants hospitalized years apart are colonized by the same room-sourced microbial strains.</title>
        <authorList>
            <person name="Brooks B."/>
            <person name="Olm M.R."/>
            <person name="Firek B.A."/>
            <person name="Baker R."/>
            <person name="Thomas B.C."/>
            <person name="Morowitz M.J."/>
            <person name="Banfield J.F."/>
        </authorList>
    </citation>
    <scope>NUCLEOTIDE SEQUENCE [LARGE SCALE GENOMIC DNA]</scope>
    <source>
        <strain evidence="5">S2_003_000_R2_14</strain>
    </source>
</reference>
<dbReference type="EMBL" id="QFQP01000051">
    <property type="protein sequence ID" value="PZR04866.1"/>
    <property type="molecule type" value="Genomic_DNA"/>
</dbReference>
<dbReference type="InterPro" id="IPR018060">
    <property type="entry name" value="HTH_AraC"/>
</dbReference>
<name>A0A2W5SZ38_9BACT</name>
<gene>
    <name evidence="5" type="ORF">DI536_33510</name>
</gene>
<proteinExistence type="predicted"/>
<sequence>MNALLELRAVTRRLTEHRGTFATALPGVILIRGDAPSAPTPVLYAPRVCIGIEGLKELAVGERLVTYGPGEELVASLTLPVTGRITVAPYTAFTMELDPVEIAEMALSVPPRESSDAGFISGPACPQLLDAVLRAVRMLENPEEIPTLGPLVRKEILFRVLNGPHGSMLRRIILKEGYVAQIARAVTWIREHYTERLHVDAVARRVGMSPTSFHRHFKAVTAMSPLQYQKQLRLQEARHLLLAEAIDVGTASSRVGYESPTQFTREFARAFGAPPRRDAERMRASMTAA</sequence>
<evidence type="ECO:0000256" key="2">
    <source>
        <dbReference type="ARBA" id="ARBA00023125"/>
    </source>
</evidence>
<keyword evidence="2" id="KW-0238">DNA-binding</keyword>
<dbReference type="InterPro" id="IPR009057">
    <property type="entry name" value="Homeodomain-like_sf"/>
</dbReference>
<protein>
    <submittedName>
        <fullName evidence="5">AraC family transcriptional regulator CmrA</fullName>
    </submittedName>
</protein>
<keyword evidence="3" id="KW-0804">Transcription</keyword>
<dbReference type="InterPro" id="IPR018062">
    <property type="entry name" value="HTH_AraC-typ_CS"/>
</dbReference>
<dbReference type="GO" id="GO:0043565">
    <property type="term" value="F:sequence-specific DNA binding"/>
    <property type="evidence" value="ECO:0007669"/>
    <property type="project" value="InterPro"/>
</dbReference>
<evidence type="ECO:0000259" key="4">
    <source>
        <dbReference type="PROSITE" id="PS01124"/>
    </source>
</evidence>
<organism evidence="5 6">
    <name type="scientific">Archangium gephyra</name>
    <dbReference type="NCBI Taxonomy" id="48"/>
    <lineage>
        <taxon>Bacteria</taxon>
        <taxon>Pseudomonadati</taxon>
        <taxon>Myxococcota</taxon>
        <taxon>Myxococcia</taxon>
        <taxon>Myxococcales</taxon>
        <taxon>Cystobacterineae</taxon>
        <taxon>Archangiaceae</taxon>
        <taxon>Archangium</taxon>
    </lineage>
</organism>
<feature type="domain" description="HTH araC/xylS-type" evidence="4">
    <location>
        <begin position="183"/>
        <end position="281"/>
    </location>
</feature>
<keyword evidence="1" id="KW-0805">Transcription regulation</keyword>
<dbReference type="PROSITE" id="PS01124">
    <property type="entry name" value="HTH_ARAC_FAMILY_2"/>
    <property type="match status" value="1"/>
</dbReference>
<dbReference type="SUPFAM" id="SSF46689">
    <property type="entry name" value="Homeodomain-like"/>
    <property type="match status" value="2"/>
</dbReference>
<accession>A0A2W5SZ38</accession>
<dbReference type="SMART" id="SM00342">
    <property type="entry name" value="HTH_ARAC"/>
    <property type="match status" value="1"/>
</dbReference>
<dbReference type="PANTHER" id="PTHR43436">
    <property type="entry name" value="ARAC-FAMILY TRANSCRIPTIONAL REGULATOR"/>
    <property type="match status" value="1"/>
</dbReference>
<evidence type="ECO:0000256" key="3">
    <source>
        <dbReference type="ARBA" id="ARBA00023163"/>
    </source>
</evidence>
<dbReference type="Gene3D" id="1.10.10.60">
    <property type="entry name" value="Homeodomain-like"/>
    <property type="match status" value="2"/>
</dbReference>
<dbReference type="AlphaFoldDB" id="A0A2W5SZ38"/>
<dbReference type="PROSITE" id="PS00041">
    <property type="entry name" value="HTH_ARAC_FAMILY_1"/>
    <property type="match status" value="1"/>
</dbReference>
<dbReference type="Pfam" id="PF06719">
    <property type="entry name" value="AraC_N"/>
    <property type="match status" value="1"/>
</dbReference>